<comment type="caution">
    <text evidence="1">The sequence shown here is derived from an EMBL/GenBank/DDBJ whole genome shotgun (WGS) entry which is preliminary data.</text>
</comment>
<keyword evidence="2" id="KW-1185">Reference proteome</keyword>
<dbReference type="Proteomes" id="UP000283805">
    <property type="component" value="Unassembled WGS sequence"/>
</dbReference>
<name>A0A419WJ15_9EURY</name>
<organism evidence="1 2">
    <name type="scientific">Halopiger aswanensis</name>
    <dbReference type="NCBI Taxonomy" id="148449"/>
    <lineage>
        <taxon>Archaea</taxon>
        <taxon>Methanobacteriati</taxon>
        <taxon>Methanobacteriota</taxon>
        <taxon>Stenosarchaea group</taxon>
        <taxon>Halobacteria</taxon>
        <taxon>Halobacteriales</taxon>
        <taxon>Natrialbaceae</taxon>
        <taxon>Halopiger</taxon>
    </lineage>
</organism>
<dbReference type="EMBL" id="RAPO01000002">
    <property type="protein sequence ID" value="RKD95427.1"/>
    <property type="molecule type" value="Genomic_DNA"/>
</dbReference>
<protein>
    <submittedName>
        <fullName evidence="1">Uncharacterized protein</fullName>
    </submittedName>
</protein>
<dbReference type="OrthoDB" id="386151at2157"/>
<evidence type="ECO:0000313" key="1">
    <source>
        <dbReference type="EMBL" id="RKD95427.1"/>
    </source>
</evidence>
<gene>
    <name evidence="1" type="ORF">ATJ93_2281</name>
</gene>
<reference evidence="1 2" key="1">
    <citation type="submission" date="2018-09" db="EMBL/GenBank/DDBJ databases">
        <title>Genomic Encyclopedia of Archaeal and Bacterial Type Strains, Phase II (KMG-II): from individual species to whole genera.</title>
        <authorList>
            <person name="Goeker M."/>
        </authorList>
    </citation>
    <scope>NUCLEOTIDE SEQUENCE [LARGE SCALE GENOMIC DNA]</scope>
    <source>
        <strain evidence="1 2">DSM 13151</strain>
    </source>
</reference>
<accession>A0A419WJ15</accession>
<evidence type="ECO:0000313" key="2">
    <source>
        <dbReference type="Proteomes" id="UP000283805"/>
    </source>
</evidence>
<sequence length="91" mass="9578">MNTVLLERRTDDERLASVAIVDGPRLLEVPGPDATVDGPEFALGEHAAPEARDAIIAGGTGDGGRVGSRFVLARGVSTGRDERRTRTTPNP</sequence>
<dbReference type="RefSeq" id="WP_120244702.1">
    <property type="nucleotide sequence ID" value="NZ_RAPO01000002.1"/>
</dbReference>
<dbReference type="AlphaFoldDB" id="A0A419WJ15"/>
<proteinExistence type="predicted"/>